<protein>
    <recommendedName>
        <fullName evidence="5">Peptidase inhibitor I78 family protein</fullName>
    </recommendedName>
</protein>
<sequence>MGARGILIGLLGAGVAFSALAQNPAQKPTPPSKAPRTAADQKPQPYPLNNFYKPPPTPTEVGRTVRPTAYRYAPCLDAKVAPLVGLSREDALKKVRGMNLMQFRVLALESPVTYERVPERLTLIVTAAGKVQRAFCR</sequence>
<keyword evidence="4" id="KW-1185">Reference proteome</keyword>
<evidence type="ECO:0000313" key="4">
    <source>
        <dbReference type="Proteomes" id="UP000216361"/>
    </source>
</evidence>
<accession>A0A255XWD2</accession>
<organism evidence="3 4">
    <name type="scientific">Elstera cyanobacteriorum</name>
    <dbReference type="NCBI Taxonomy" id="2022747"/>
    <lineage>
        <taxon>Bacteria</taxon>
        <taxon>Pseudomonadati</taxon>
        <taxon>Pseudomonadota</taxon>
        <taxon>Alphaproteobacteria</taxon>
        <taxon>Rhodospirillales</taxon>
        <taxon>Rhodospirillaceae</taxon>
        <taxon>Elstera</taxon>
    </lineage>
</organism>
<evidence type="ECO:0000256" key="1">
    <source>
        <dbReference type="SAM" id="MobiDB-lite"/>
    </source>
</evidence>
<dbReference type="Proteomes" id="UP000216361">
    <property type="component" value="Unassembled WGS sequence"/>
</dbReference>
<feature type="signal peptide" evidence="2">
    <location>
        <begin position="1"/>
        <end position="21"/>
    </location>
</feature>
<dbReference type="EMBL" id="NOXS01000027">
    <property type="protein sequence ID" value="OYQ20550.1"/>
    <property type="molecule type" value="Genomic_DNA"/>
</dbReference>
<feature type="chain" id="PRO_5012310313" description="Peptidase inhibitor I78 family protein" evidence="2">
    <location>
        <begin position="22"/>
        <end position="137"/>
    </location>
</feature>
<dbReference type="AlphaFoldDB" id="A0A255XWD2"/>
<comment type="caution">
    <text evidence="3">The sequence shown here is derived from an EMBL/GenBank/DDBJ whole genome shotgun (WGS) entry which is preliminary data.</text>
</comment>
<dbReference type="Gene3D" id="3.30.10.10">
    <property type="entry name" value="Trypsin Inhibitor V, subunit A"/>
    <property type="match status" value="1"/>
</dbReference>
<evidence type="ECO:0008006" key="5">
    <source>
        <dbReference type="Google" id="ProtNLM"/>
    </source>
</evidence>
<keyword evidence="2" id="KW-0732">Signal</keyword>
<evidence type="ECO:0000313" key="3">
    <source>
        <dbReference type="EMBL" id="OYQ20550.1"/>
    </source>
</evidence>
<gene>
    <name evidence="3" type="ORF">CHR90_04020</name>
</gene>
<proteinExistence type="predicted"/>
<feature type="region of interest" description="Disordered" evidence="1">
    <location>
        <begin position="23"/>
        <end position="63"/>
    </location>
</feature>
<name>A0A255XWD2_9PROT</name>
<reference evidence="3 4" key="1">
    <citation type="submission" date="2017-07" db="EMBL/GenBank/DDBJ databases">
        <title>Elstera cyanobacteriorum sp. nov., a novel bacterium isolated from cyanobacterial aggregates in a eutrophic lake.</title>
        <authorList>
            <person name="Cai H."/>
        </authorList>
    </citation>
    <scope>NUCLEOTIDE SEQUENCE [LARGE SCALE GENOMIC DNA]</scope>
    <source>
        <strain evidence="3 4">TH019</strain>
    </source>
</reference>
<dbReference type="OrthoDB" id="9900672at2"/>
<dbReference type="RefSeq" id="WP_094407701.1">
    <property type="nucleotide sequence ID" value="NZ_BMJZ01000009.1"/>
</dbReference>
<evidence type="ECO:0000256" key="2">
    <source>
        <dbReference type="SAM" id="SignalP"/>
    </source>
</evidence>